<keyword evidence="4 13" id="KW-0863">Zinc-finger</keyword>
<feature type="short sequence motif" description="RadA KNRFG motif" evidence="11">
    <location>
        <begin position="257"/>
        <end position="261"/>
    </location>
</feature>
<protein>
    <recommendedName>
        <fullName evidence="11 12">DNA repair protein RadA</fullName>
    </recommendedName>
</protein>
<comment type="caution">
    <text evidence="15">The sequence shown here is derived from an EMBL/GenBank/DDBJ whole genome shotgun (WGS) entry which is preliminary data.</text>
</comment>
<dbReference type="Pfam" id="PF13541">
    <property type="entry name" value="ChlI"/>
    <property type="match status" value="1"/>
</dbReference>
<dbReference type="EMBL" id="ASJR01000013">
    <property type="protein sequence ID" value="ERP31417.1"/>
    <property type="molecule type" value="Genomic_DNA"/>
</dbReference>
<accession>U7D8K3</accession>
<comment type="function">
    <text evidence="13">DNA-dependent ATPase involved in processing of recombination intermediates, plays a role in repairing DNA breaks. Stimulates the branch migration of RecA-mediated strand transfer reactions, allowing the 3' invading strand to extend heteroduplex DNA faster. Binds ssDNA in the presence of ADP but not other nucleotides, has ATPase activity that is stimulated by ssDNA and various branched DNA structures, but inhibited by SSB. Does not have RecA's homology-searching function.</text>
</comment>
<dbReference type="Gene3D" id="3.30.230.10">
    <property type="match status" value="1"/>
</dbReference>
<name>U7D8K3_9BACT</name>
<comment type="similarity">
    <text evidence="11 13">Belongs to the RecA family. RadA subfamily.</text>
</comment>
<dbReference type="InterPro" id="IPR003593">
    <property type="entry name" value="AAA+_ATPase"/>
</dbReference>
<dbReference type="eggNOG" id="COG1066">
    <property type="taxonomic scope" value="Bacteria"/>
</dbReference>
<evidence type="ECO:0000256" key="10">
    <source>
        <dbReference type="ARBA" id="ARBA00023204"/>
    </source>
</evidence>
<dbReference type="Proteomes" id="UP000017148">
    <property type="component" value="Unassembled WGS sequence"/>
</dbReference>
<dbReference type="PATRIC" id="fig|1313304.3.peg.1543"/>
<keyword evidence="8 11" id="KW-0346">Stress response</keyword>
<keyword evidence="3 11" id="KW-0227">DNA damage</keyword>
<organism evidence="15 16">
    <name type="scientific">Chitinivibrio alkaliphilus ACht1</name>
    <dbReference type="NCBI Taxonomy" id="1313304"/>
    <lineage>
        <taxon>Bacteria</taxon>
        <taxon>Pseudomonadati</taxon>
        <taxon>Fibrobacterota</taxon>
        <taxon>Chitinivibrionia</taxon>
        <taxon>Chitinivibrionales</taxon>
        <taxon>Chitinivibrionaceae</taxon>
        <taxon>Chitinivibrio</taxon>
    </lineage>
</organism>
<dbReference type="GO" id="GO:0003684">
    <property type="term" value="F:damaged DNA binding"/>
    <property type="evidence" value="ECO:0007669"/>
    <property type="project" value="InterPro"/>
</dbReference>
<dbReference type="PANTHER" id="PTHR32472:SF10">
    <property type="entry name" value="DNA REPAIR PROTEIN RADA-LIKE PROTEIN"/>
    <property type="match status" value="1"/>
</dbReference>
<reference evidence="15 16" key="1">
    <citation type="journal article" date="2013" name="Environ. Microbiol.">
        <title>Genome analysis of Chitinivibrio alkaliphilus gen. nov., sp. nov., a novel extremely haloalkaliphilic anaerobic chitinolytic bacterium from the candidate phylum Termite Group 3.</title>
        <authorList>
            <person name="Sorokin D.Y."/>
            <person name="Gumerov V.M."/>
            <person name="Rakitin A.L."/>
            <person name="Beletsky A.V."/>
            <person name="Damste J.S."/>
            <person name="Muyzer G."/>
            <person name="Mardanov A.V."/>
            <person name="Ravin N.V."/>
        </authorList>
    </citation>
    <scope>NUCLEOTIDE SEQUENCE [LARGE SCALE GENOMIC DNA]</scope>
    <source>
        <strain evidence="15 16">ACht1</strain>
    </source>
</reference>
<keyword evidence="9 11" id="KW-0238">DNA-binding</keyword>
<dbReference type="NCBIfam" id="TIGR00416">
    <property type="entry name" value="sms"/>
    <property type="match status" value="1"/>
</dbReference>
<dbReference type="InterPro" id="IPR004504">
    <property type="entry name" value="DNA_repair_RadA"/>
</dbReference>
<dbReference type="OrthoDB" id="9803906at2"/>
<sequence>MAKKKSSFVCTECGETFLKWVGRCTSCGAYNTIKEFRESVSAKHTDRYTGFLPDTESAGVVRKLSEYTAGAVSRISTGFPEVDMVLGGGVVPGEVCLIGGSPGIGKSTLLLQIAAYLSQHVGSVLYVSGEESLEQISLRARRIGCIDADIQAVAETAMEKISDHMGRMTPAFVVIDSIQTLHTSYIDSSPGSISQVRESTALIAKLAKQLNIPVFIIGHVTKNGSLSGPRVLEHMVDAVLHFEGDSNYSYRFLRGLKNRFGPAGEVALLDMKHSGLHELSQGARFLLNSASLEKPGTAVVPLLEGSRVLMVEVQALVTQSHFGLPQRVAAGINQKKLALIVAVLEKYANISLGGYDIFINITGGFRVHEPAVDLAIAAAIVSSFRNISLGRGTSFTGELGLSGELRPVADMEKRIREAGTLGFSRLVCPPLGECSAPKGDISLVICEDIAGMIEQLL</sequence>
<comment type="domain">
    <text evidence="11">The middle region has homology to RecA with ATPase motifs including the RadA KNRFG motif, while the C-terminus is homologous to Lon protease.</text>
</comment>
<keyword evidence="16" id="KW-1185">Reference proteome</keyword>
<evidence type="ECO:0000256" key="13">
    <source>
        <dbReference type="RuleBase" id="RU003555"/>
    </source>
</evidence>
<dbReference type="RefSeq" id="WP_022637066.1">
    <property type="nucleotide sequence ID" value="NZ_ASJR01000013.1"/>
</dbReference>
<evidence type="ECO:0000256" key="11">
    <source>
        <dbReference type="HAMAP-Rule" id="MF_01498"/>
    </source>
</evidence>
<proteinExistence type="inferred from homology"/>
<dbReference type="GO" id="GO:0005524">
    <property type="term" value="F:ATP binding"/>
    <property type="evidence" value="ECO:0007669"/>
    <property type="project" value="UniProtKB-UniRule"/>
</dbReference>
<evidence type="ECO:0000256" key="8">
    <source>
        <dbReference type="ARBA" id="ARBA00023016"/>
    </source>
</evidence>
<keyword evidence="7 11" id="KW-0067">ATP-binding</keyword>
<evidence type="ECO:0000256" key="5">
    <source>
        <dbReference type="ARBA" id="ARBA00022801"/>
    </source>
</evidence>
<dbReference type="GO" id="GO:0140664">
    <property type="term" value="F:ATP-dependent DNA damage sensor activity"/>
    <property type="evidence" value="ECO:0007669"/>
    <property type="project" value="InterPro"/>
</dbReference>
<evidence type="ECO:0000256" key="2">
    <source>
        <dbReference type="ARBA" id="ARBA00022741"/>
    </source>
</evidence>
<evidence type="ECO:0000256" key="7">
    <source>
        <dbReference type="ARBA" id="ARBA00022840"/>
    </source>
</evidence>
<dbReference type="Gene3D" id="3.40.50.300">
    <property type="entry name" value="P-loop containing nucleotide triphosphate hydrolases"/>
    <property type="match status" value="1"/>
</dbReference>
<dbReference type="CDD" id="cd01121">
    <property type="entry name" value="RadA_SMS_N"/>
    <property type="match status" value="1"/>
</dbReference>
<keyword evidence="6 13" id="KW-0862">Zinc</keyword>
<dbReference type="InterPro" id="IPR020568">
    <property type="entry name" value="Ribosomal_Su5_D2-typ_SF"/>
</dbReference>
<evidence type="ECO:0000256" key="1">
    <source>
        <dbReference type="ARBA" id="ARBA00022723"/>
    </source>
</evidence>
<keyword evidence="2 11" id="KW-0547">Nucleotide-binding</keyword>
<keyword evidence="1 11" id="KW-0479">Metal-binding</keyword>
<comment type="function">
    <text evidence="11">Plays a role in repairing double-strand DNA breaks, probably involving stabilizing or processing branched DNA or blocked replication forks.</text>
</comment>
<keyword evidence="10 11" id="KW-0234">DNA repair</keyword>
<dbReference type="InterPro" id="IPR041166">
    <property type="entry name" value="Rubredoxin_2"/>
</dbReference>
<evidence type="ECO:0000256" key="3">
    <source>
        <dbReference type="ARBA" id="ARBA00022763"/>
    </source>
</evidence>
<dbReference type="AlphaFoldDB" id="U7D8K3"/>
<evidence type="ECO:0000313" key="15">
    <source>
        <dbReference type="EMBL" id="ERP31417.1"/>
    </source>
</evidence>
<evidence type="ECO:0000256" key="9">
    <source>
        <dbReference type="ARBA" id="ARBA00023125"/>
    </source>
</evidence>
<keyword evidence="5" id="KW-0378">Hydrolase</keyword>
<dbReference type="Pfam" id="PF13481">
    <property type="entry name" value="AAA_25"/>
    <property type="match status" value="1"/>
</dbReference>
<dbReference type="GO" id="GO:0008270">
    <property type="term" value="F:zinc ion binding"/>
    <property type="evidence" value="ECO:0007669"/>
    <property type="project" value="UniProtKB-KW"/>
</dbReference>
<evidence type="ECO:0000256" key="6">
    <source>
        <dbReference type="ARBA" id="ARBA00022833"/>
    </source>
</evidence>
<feature type="binding site" evidence="11">
    <location>
        <begin position="100"/>
        <end position="107"/>
    </location>
    <ligand>
        <name>ATP</name>
        <dbReference type="ChEBI" id="CHEBI:30616"/>
    </ligand>
</feature>
<dbReference type="PANTHER" id="PTHR32472">
    <property type="entry name" value="DNA REPAIR PROTEIN RADA"/>
    <property type="match status" value="1"/>
</dbReference>
<evidence type="ECO:0000256" key="4">
    <source>
        <dbReference type="ARBA" id="ARBA00022771"/>
    </source>
</evidence>
<dbReference type="InterPro" id="IPR027417">
    <property type="entry name" value="P-loop_NTPase"/>
</dbReference>
<evidence type="ECO:0000259" key="14">
    <source>
        <dbReference type="PROSITE" id="PS50162"/>
    </source>
</evidence>
<gene>
    <name evidence="11" type="primary">radA</name>
    <name evidence="15" type="ORF">CALK_1615</name>
</gene>
<dbReference type="STRING" id="1313304.CALK_1615"/>
<evidence type="ECO:0000313" key="16">
    <source>
        <dbReference type="Proteomes" id="UP000017148"/>
    </source>
</evidence>
<dbReference type="SUPFAM" id="SSF52540">
    <property type="entry name" value="P-loop containing nucleoside triphosphate hydrolases"/>
    <property type="match status" value="1"/>
</dbReference>
<evidence type="ECO:0000256" key="12">
    <source>
        <dbReference type="NCBIfam" id="TIGR00416"/>
    </source>
</evidence>
<dbReference type="InterPro" id="IPR014721">
    <property type="entry name" value="Ribsml_uS5_D2-typ_fold_subgr"/>
</dbReference>
<dbReference type="GO" id="GO:0016787">
    <property type="term" value="F:hydrolase activity"/>
    <property type="evidence" value="ECO:0007669"/>
    <property type="project" value="UniProtKB-KW"/>
</dbReference>
<dbReference type="PROSITE" id="PS50162">
    <property type="entry name" value="RECA_2"/>
    <property type="match status" value="1"/>
</dbReference>
<dbReference type="PRINTS" id="PR01874">
    <property type="entry name" value="DNAREPAIRADA"/>
</dbReference>
<feature type="domain" description="RecA family profile 1" evidence="14">
    <location>
        <begin position="71"/>
        <end position="220"/>
    </location>
</feature>
<dbReference type="InterPro" id="IPR020588">
    <property type="entry name" value="RecA_ATP-bd"/>
</dbReference>
<dbReference type="FunFam" id="3.40.50.300:FF:000050">
    <property type="entry name" value="DNA repair protein RadA"/>
    <property type="match status" value="1"/>
</dbReference>
<dbReference type="SUPFAM" id="SSF54211">
    <property type="entry name" value="Ribosomal protein S5 domain 2-like"/>
    <property type="match status" value="1"/>
</dbReference>
<dbReference type="HAMAP" id="MF_01498">
    <property type="entry name" value="RadA_bact"/>
    <property type="match status" value="1"/>
</dbReference>
<feature type="region of interest" description="Lon-protease-like" evidence="11">
    <location>
        <begin position="356"/>
        <end position="457"/>
    </location>
</feature>
<dbReference type="GO" id="GO:0000725">
    <property type="term" value="P:recombinational repair"/>
    <property type="evidence" value="ECO:0007669"/>
    <property type="project" value="UniProtKB-UniRule"/>
</dbReference>
<dbReference type="SMART" id="SM00382">
    <property type="entry name" value="AAA"/>
    <property type="match status" value="1"/>
</dbReference>
<dbReference type="Pfam" id="PF18073">
    <property type="entry name" value="Zn_ribbon_LapB"/>
    <property type="match status" value="1"/>
</dbReference>
<dbReference type="GO" id="GO:0005829">
    <property type="term" value="C:cytosol"/>
    <property type="evidence" value="ECO:0007669"/>
    <property type="project" value="TreeGrafter"/>
</dbReference>